<dbReference type="Pfam" id="PF01594">
    <property type="entry name" value="AI-2E_transport"/>
    <property type="match status" value="1"/>
</dbReference>
<name>A0A6G8AVF8_9ENTE</name>
<feature type="transmembrane region" description="Helical" evidence="8">
    <location>
        <begin position="21"/>
        <end position="39"/>
    </location>
</feature>
<dbReference type="GO" id="GO:0055085">
    <property type="term" value="P:transmembrane transport"/>
    <property type="evidence" value="ECO:0007669"/>
    <property type="project" value="TreeGrafter"/>
</dbReference>
<dbReference type="RefSeq" id="WP_166035099.1">
    <property type="nucleotide sequence ID" value="NZ_CP049887.1"/>
</dbReference>
<organism evidence="9 10">
    <name type="scientific">Vagococcus hydrophili</name>
    <dbReference type="NCBI Taxonomy" id="2714947"/>
    <lineage>
        <taxon>Bacteria</taxon>
        <taxon>Bacillati</taxon>
        <taxon>Bacillota</taxon>
        <taxon>Bacilli</taxon>
        <taxon>Lactobacillales</taxon>
        <taxon>Enterococcaceae</taxon>
        <taxon>Vagococcus</taxon>
    </lineage>
</organism>
<dbReference type="InterPro" id="IPR002549">
    <property type="entry name" value="AI-2E-like"/>
</dbReference>
<keyword evidence="4" id="KW-1003">Cell membrane</keyword>
<feature type="transmembrane region" description="Helical" evidence="8">
    <location>
        <begin position="239"/>
        <end position="258"/>
    </location>
</feature>
<feature type="transmembrane region" description="Helical" evidence="8">
    <location>
        <begin position="298"/>
        <end position="320"/>
    </location>
</feature>
<accession>A0A6G8AVF8</accession>
<dbReference type="KEGG" id="vhy:G7082_10860"/>
<proteinExistence type="inferred from homology"/>
<sequence>MHSENEKKGTWFQRWFLNNQAVTALLIVLLCLLIILTFTKVSPLFEPITQFIGIVSLPIIITGLLYYILNPVVNFMEKKGINRNLGISLLFVGILGLIVWGIIILIPKLEHQTSSFLKEWPTYWQTIEVKTTEFFNAPIFDKFSEQIESAINEFFASINTIAKTVSKNAFTGIGNVVGAVANILVTVLTVPFILFYLLKDGKKLSPYVTQFLPTKMRKPTVNVLQDINKQLSSYVRGQVTVAFAVAVMFIIGFSIIGLKYSVALGILAGFLNLIPYVGSALATIPAIILALVDGPKMLVAVIIVFILEQTIEGKFVSPLVLGSQLEIHPVTIIFVLLSAGKIYGVMGVILGIPAYAALKVIITHLFTWYKEVSGLYDEDIQKDDVPS</sequence>
<evidence type="ECO:0000256" key="7">
    <source>
        <dbReference type="ARBA" id="ARBA00023136"/>
    </source>
</evidence>
<evidence type="ECO:0000256" key="2">
    <source>
        <dbReference type="ARBA" id="ARBA00009773"/>
    </source>
</evidence>
<protein>
    <submittedName>
        <fullName evidence="9">AI-2E family transporter</fullName>
    </submittedName>
</protein>
<evidence type="ECO:0000256" key="4">
    <source>
        <dbReference type="ARBA" id="ARBA00022475"/>
    </source>
</evidence>
<dbReference type="PANTHER" id="PTHR21716:SF53">
    <property type="entry name" value="PERMEASE PERM-RELATED"/>
    <property type="match status" value="1"/>
</dbReference>
<gene>
    <name evidence="9" type="ORF">G7082_10860</name>
</gene>
<dbReference type="AlphaFoldDB" id="A0A6G8AVF8"/>
<evidence type="ECO:0000313" key="10">
    <source>
        <dbReference type="Proteomes" id="UP000501747"/>
    </source>
</evidence>
<feature type="transmembrane region" description="Helical" evidence="8">
    <location>
        <begin position="51"/>
        <end position="73"/>
    </location>
</feature>
<dbReference type="PANTHER" id="PTHR21716">
    <property type="entry name" value="TRANSMEMBRANE PROTEIN"/>
    <property type="match status" value="1"/>
</dbReference>
<evidence type="ECO:0000256" key="1">
    <source>
        <dbReference type="ARBA" id="ARBA00004651"/>
    </source>
</evidence>
<feature type="transmembrane region" description="Helical" evidence="8">
    <location>
        <begin position="85"/>
        <end position="106"/>
    </location>
</feature>
<comment type="subcellular location">
    <subcellularLocation>
        <location evidence="1">Cell membrane</location>
        <topology evidence="1">Multi-pass membrane protein</topology>
    </subcellularLocation>
</comment>
<keyword evidence="5 8" id="KW-0812">Transmembrane</keyword>
<keyword evidence="7 8" id="KW-0472">Membrane</keyword>
<dbReference type="GO" id="GO:0005886">
    <property type="term" value="C:plasma membrane"/>
    <property type="evidence" value="ECO:0007669"/>
    <property type="project" value="UniProtKB-SubCell"/>
</dbReference>
<feature type="transmembrane region" description="Helical" evidence="8">
    <location>
        <begin position="264"/>
        <end position="291"/>
    </location>
</feature>
<evidence type="ECO:0000313" key="9">
    <source>
        <dbReference type="EMBL" id="QIL48970.1"/>
    </source>
</evidence>
<keyword evidence="10" id="KW-1185">Reference proteome</keyword>
<evidence type="ECO:0000256" key="6">
    <source>
        <dbReference type="ARBA" id="ARBA00022989"/>
    </source>
</evidence>
<evidence type="ECO:0000256" key="3">
    <source>
        <dbReference type="ARBA" id="ARBA00022448"/>
    </source>
</evidence>
<keyword evidence="3" id="KW-0813">Transport</keyword>
<dbReference type="EMBL" id="CP049887">
    <property type="protein sequence ID" value="QIL48970.1"/>
    <property type="molecule type" value="Genomic_DNA"/>
</dbReference>
<comment type="similarity">
    <text evidence="2">Belongs to the autoinducer-2 exporter (AI-2E) (TC 2.A.86) family.</text>
</comment>
<reference evidence="9 10" key="1">
    <citation type="submission" date="2020-03" db="EMBL/GenBank/DDBJ databases">
        <title>Vagococcus sp. nov., isolated from beetles.</title>
        <authorList>
            <person name="Hyun D.-W."/>
            <person name="Bae J.-W."/>
        </authorList>
    </citation>
    <scope>NUCLEOTIDE SEQUENCE [LARGE SCALE GENOMIC DNA]</scope>
    <source>
        <strain evidence="9 10">HDW17B</strain>
    </source>
</reference>
<evidence type="ECO:0000256" key="5">
    <source>
        <dbReference type="ARBA" id="ARBA00022692"/>
    </source>
</evidence>
<dbReference type="Proteomes" id="UP000501747">
    <property type="component" value="Chromosome"/>
</dbReference>
<evidence type="ECO:0000256" key="8">
    <source>
        <dbReference type="SAM" id="Phobius"/>
    </source>
</evidence>
<keyword evidence="6 8" id="KW-1133">Transmembrane helix</keyword>
<feature type="transmembrane region" description="Helical" evidence="8">
    <location>
        <begin position="176"/>
        <end position="198"/>
    </location>
</feature>
<feature type="transmembrane region" description="Helical" evidence="8">
    <location>
        <begin position="332"/>
        <end position="358"/>
    </location>
</feature>